<proteinExistence type="predicted"/>
<comment type="caution">
    <text evidence="2">The sequence shown here is derived from an EMBL/GenBank/DDBJ whole genome shotgun (WGS) entry which is preliminary data.</text>
</comment>
<dbReference type="AlphaFoldDB" id="A0A3E2W3B8"/>
<name>A0A3E2W3B8_CLOIN</name>
<dbReference type="Proteomes" id="UP000260025">
    <property type="component" value="Unassembled WGS sequence"/>
</dbReference>
<dbReference type="EMBL" id="QVEV01000003">
    <property type="protein sequence ID" value="RGC18118.1"/>
    <property type="molecule type" value="Genomic_DNA"/>
</dbReference>
<evidence type="ECO:0000313" key="3">
    <source>
        <dbReference type="Proteomes" id="UP000260025"/>
    </source>
</evidence>
<reference evidence="2 3" key="1">
    <citation type="submission" date="2018-08" db="EMBL/GenBank/DDBJ databases">
        <title>A genome reference for cultivated species of the human gut microbiota.</title>
        <authorList>
            <person name="Zou Y."/>
            <person name="Xue W."/>
            <person name="Luo G."/>
        </authorList>
    </citation>
    <scope>NUCLEOTIDE SEQUENCE [LARGE SCALE GENOMIC DNA]</scope>
    <source>
        <strain evidence="2 3">OF01-2LB</strain>
    </source>
</reference>
<evidence type="ECO:0000259" key="1">
    <source>
        <dbReference type="Pfam" id="PF12674"/>
    </source>
</evidence>
<accession>A0A3E2W3B8</accession>
<dbReference type="RefSeq" id="WP_117442079.1">
    <property type="nucleotide sequence ID" value="NZ_JAJFEN010000015.1"/>
</dbReference>
<gene>
    <name evidence="2" type="ORF">DXA38_03950</name>
</gene>
<organism evidence="2 3">
    <name type="scientific">Clostridium innocuum</name>
    <dbReference type="NCBI Taxonomy" id="1522"/>
    <lineage>
        <taxon>Bacteria</taxon>
        <taxon>Bacillati</taxon>
        <taxon>Bacillota</taxon>
        <taxon>Clostridia</taxon>
        <taxon>Eubacteriales</taxon>
        <taxon>Clostridiaceae</taxon>
        <taxon>Clostridium</taxon>
    </lineage>
</organism>
<dbReference type="Pfam" id="PF12674">
    <property type="entry name" value="Zn_ribbon_2"/>
    <property type="match status" value="1"/>
</dbReference>
<feature type="domain" description="Putative zinc ribbon" evidence="1">
    <location>
        <begin position="5"/>
        <end position="85"/>
    </location>
</feature>
<protein>
    <submittedName>
        <fullName evidence="2">Transcriptional regulator</fullName>
    </submittedName>
</protein>
<sequence length="87" mass="10210">MEERYCQCCGMPMGDTNALYGTEKDGSRSADYCKYCYENGAFTSDCTMEEMIEFCVPVMAKENPDMTEEKAREMMQQYFPTLKRWMK</sequence>
<dbReference type="OrthoDB" id="9801008at2"/>
<dbReference type="InterPro" id="IPR025868">
    <property type="entry name" value="Zn_ribbon_dom_put"/>
</dbReference>
<evidence type="ECO:0000313" key="2">
    <source>
        <dbReference type="EMBL" id="RGC18118.1"/>
    </source>
</evidence>